<feature type="non-terminal residue" evidence="2">
    <location>
        <position position="393"/>
    </location>
</feature>
<name>A0A6J4KFE7_9CHLR</name>
<dbReference type="AlphaFoldDB" id="A0A6J4KFE7"/>
<dbReference type="SUPFAM" id="SSF48317">
    <property type="entry name" value="Acid phosphatase/Vanadium-dependent haloperoxidase"/>
    <property type="match status" value="1"/>
</dbReference>
<protein>
    <recommendedName>
        <fullName evidence="1">Vanadium chloroperoxidase N-terminal domain-containing protein</fullName>
    </recommendedName>
</protein>
<dbReference type="Gene3D" id="1.10.606.10">
    <property type="entry name" value="Vanadium-containing Chloroperoxidase, domain 2"/>
    <property type="match status" value="1"/>
</dbReference>
<dbReference type="PANTHER" id="PTHR34599:SF1">
    <property type="entry name" value="PHOSPHATIDIC ACID PHOSPHATASE TYPE 2_HALOPEROXIDASE DOMAIN-CONTAINING PROTEIN"/>
    <property type="match status" value="1"/>
</dbReference>
<evidence type="ECO:0000313" key="2">
    <source>
        <dbReference type="EMBL" id="CAA9303491.1"/>
    </source>
</evidence>
<dbReference type="Pfam" id="PF17897">
    <property type="entry name" value="VCPO_N"/>
    <property type="match status" value="1"/>
</dbReference>
<accession>A0A6J4KFE7</accession>
<gene>
    <name evidence="2" type="ORF">AVDCRST_MAG93-4765</name>
</gene>
<dbReference type="GO" id="GO:0004601">
    <property type="term" value="F:peroxidase activity"/>
    <property type="evidence" value="ECO:0007669"/>
    <property type="project" value="InterPro"/>
</dbReference>
<dbReference type="EMBL" id="CADCTR010001599">
    <property type="protein sequence ID" value="CAA9303491.1"/>
    <property type="molecule type" value="Genomic_DNA"/>
</dbReference>
<dbReference type="InterPro" id="IPR041067">
    <property type="entry name" value="VCPO_N"/>
</dbReference>
<proteinExistence type="predicted"/>
<feature type="domain" description="Vanadium chloroperoxidase N-terminal" evidence="1">
    <location>
        <begin position="3"/>
        <end position="153"/>
    </location>
</feature>
<organism evidence="2">
    <name type="scientific">uncultured Chloroflexia bacterium</name>
    <dbReference type="NCBI Taxonomy" id="1672391"/>
    <lineage>
        <taxon>Bacteria</taxon>
        <taxon>Bacillati</taxon>
        <taxon>Chloroflexota</taxon>
        <taxon>Chloroflexia</taxon>
        <taxon>environmental samples</taxon>
    </lineage>
</organism>
<reference evidence="2" key="1">
    <citation type="submission" date="2020-02" db="EMBL/GenBank/DDBJ databases">
        <authorList>
            <person name="Meier V. D."/>
        </authorList>
    </citation>
    <scope>NUCLEOTIDE SEQUENCE</scope>
    <source>
        <strain evidence="2">AVDCRST_MAG93</strain>
    </source>
</reference>
<dbReference type="InterPro" id="IPR016119">
    <property type="entry name" value="Br/Cl_peroxidase_C"/>
</dbReference>
<dbReference type="InterPro" id="IPR052559">
    <property type="entry name" value="V-haloperoxidase"/>
</dbReference>
<evidence type="ECO:0000259" key="1">
    <source>
        <dbReference type="Pfam" id="PF17897"/>
    </source>
</evidence>
<dbReference type="InterPro" id="IPR036938">
    <property type="entry name" value="PAP2/HPO_sf"/>
</dbReference>
<dbReference type="PANTHER" id="PTHR34599">
    <property type="entry name" value="PEROXIDASE-RELATED"/>
    <property type="match status" value="1"/>
</dbReference>
<dbReference type="CDD" id="cd03398">
    <property type="entry name" value="PAP2_haloperoxidase"/>
    <property type="match status" value="1"/>
</dbReference>
<sequence length="393" mass="41818">MTDSILFWNDVALEANWVSHTNGLQEQTGPPLSARALAIVHLAMHDAYVAADGAAGYVPYLPGLPAAPAGASASAAVTGAAYTALSALFPSQRNLFEIKLGQAGNVLDPGHEFGATVARAILQDRGSDPSVSAAGYVASPARGRHRADPDNPSQGYHAPFYGALAKGFAITDRHELLAPPLDTPEYIRALRQVRGVGIAPELMGTVPSTLVQRTVNQTMIGIYWGYDGAAGLGTPPRLYNQIVRQVAMAQGNTEAKNARLFALVNVAMADAGILAWDQKYIHDFWRPVVGIREHDLSMGLGIQPTDNLSNDTDPVWVPLGAPATNSMNQNFTPQAADVFPFNQAVVGRMKNFTPPFPAYPSGHATFGAAALHITRLFYGIASGHRGADKLFDK</sequence>
<dbReference type="Gene3D" id="1.20.144.10">
    <property type="entry name" value="Phosphatidic acid phosphatase type 2/haloperoxidase"/>
    <property type="match status" value="1"/>
</dbReference>